<accession>A0A127PHH2</accession>
<proteinExistence type="predicted"/>
<dbReference type="InterPro" id="IPR009858">
    <property type="entry name" value="DUF1415"/>
</dbReference>
<reference evidence="1 2" key="1">
    <citation type="submission" date="2015-11" db="EMBL/GenBank/DDBJ databases">
        <title>Exploring the genomic traits of fungus-feeding bacterial genus Collimonas.</title>
        <authorList>
            <person name="Song C."/>
            <person name="Schmidt R."/>
            <person name="de Jager V."/>
            <person name="Krzyzanowska D."/>
            <person name="Jongedijk E."/>
            <person name="Cankar K."/>
            <person name="Beekwilder J."/>
            <person name="van Veen A."/>
            <person name="de Boer W."/>
            <person name="van Veen J.A."/>
            <person name="Garbeva P."/>
        </authorList>
    </citation>
    <scope>NUCLEOTIDE SEQUENCE [LARGE SCALE GENOMIC DNA]</scope>
    <source>
        <strain evidence="1 2">Ter6</strain>
    </source>
</reference>
<organism evidence="1">
    <name type="scientific">Collimonas fungivorans</name>
    <dbReference type="NCBI Taxonomy" id="158899"/>
    <lineage>
        <taxon>Bacteria</taxon>
        <taxon>Pseudomonadati</taxon>
        <taxon>Pseudomonadota</taxon>
        <taxon>Betaproteobacteria</taxon>
        <taxon>Burkholderiales</taxon>
        <taxon>Oxalobacteraceae</taxon>
        <taxon>Collimonas</taxon>
    </lineage>
</organism>
<evidence type="ECO:0008006" key="3">
    <source>
        <dbReference type="Google" id="ProtNLM"/>
    </source>
</evidence>
<sequence>MPFNCLQINAIHLMKTVSSTAPSTHTTPFSGEVIAHTKLWLERAVIGLNLCPFAKAVFIKDQIRYVVSTAQSPEELLADLMAELEFLQRADPEAVDTTLLIHPDALRDFLDYNDFLDVADAAVDDLGLEGEIQVASFHPEYQFAGSDIDDISNYTNRAPYPTLHLLREISVERAVDAFPDAADIFDKNMRTLEQLGLDGWRKLLREGGEQKQS</sequence>
<dbReference type="Proteomes" id="UP000072421">
    <property type="component" value="Chromosome"/>
</dbReference>
<protein>
    <recommendedName>
        <fullName evidence="3">DUF1415 domain-containing protein</fullName>
    </recommendedName>
</protein>
<gene>
    <name evidence="1" type="ORF">CFter6_4587</name>
</gene>
<name>A0A127PHH2_9BURK</name>
<dbReference type="Pfam" id="PF07209">
    <property type="entry name" value="DUF1415"/>
    <property type="match status" value="1"/>
</dbReference>
<dbReference type="AlphaFoldDB" id="A0A127PHH2"/>
<dbReference type="EMBL" id="CP013232">
    <property type="protein sequence ID" value="AMO97175.1"/>
    <property type="molecule type" value="Genomic_DNA"/>
</dbReference>
<dbReference type="PATRIC" id="fig|158899.10.peg.4542"/>
<evidence type="ECO:0000313" key="2">
    <source>
        <dbReference type="Proteomes" id="UP000072421"/>
    </source>
</evidence>
<evidence type="ECO:0000313" key="1">
    <source>
        <dbReference type="EMBL" id="AMO97175.1"/>
    </source>
</evidence>